<dbReference type="PRINTS" id="PR00125">
    <property type="entry name" value="ATPASEDELTA"/>
</dbReference>
<dbReference type="AlphaFoldDB" id="A0A645JHA2"/>
<keyword evidence="2" id="KW-0813">Transport</keyword>
<dbReference type="EMBL" id="VSSQ01139568">
    <property type="protein sequence ID" value="MPN62069.1"/>
    <property type="molecule type" value="Genomic_DNA"/>
</dbReference>
<sequence length="105" mass="12284">MIDLILKNERETLLQYIALRFVELYREKFNIQYGKLITAFSIDETKERQLIARIQKITGSELEIESVVDADIIGGFVLNLGDYRWDASVQGELTRIRSRFKSLQE</sequence>
<keyword evidence="6" id="KW-0066">ATP synthesis</keyword>
<evidence type="ECO:0000256" key="6">
    <source>
        <dbReference type="ARBA" id="ARBA00023310"/>
    </source>
</evidence>
<name>A0A645JHA2_9ZZZZ</name>
<organism evidence="7">
    <name type="scientific">bioreactor metagenome</name>
    <dbReference type="NCBI Taxonomy" id="1076179"/>
    <lineage>
        <taxon>unclassified sequences</taxon>
        <taxon>metagenomes</taxon>
        <taxon>ecological metagenomes</taxon>
    </lineage>
</organism>
<evidence type="ECO:0000256" key="1">
    <source>
        <dbReference type="ARBA" id="ARBA00004370"/>
    </source>
</evidence>
<accession>A0A645JHA2</accession>
<proteinExistence type="predicted"/>
<dbReference type="GO" id="GO:0016020">
    <property type="term" value="C:membrane"/>
    <property type="evidence" value="ECO:0007669"/>
    <property type="project" value="UniProtKB-SubCell"/>
</dbReference>
<dbReference type="InterPro" id="IPR000711">
    <property type="entry name" value="ATPase_OSCP/dsu"/>
</dbReference>
<comment type="subcellular location">
    <subcellularLocation>
        <location evidence="1">Membrane</location>
    </subcellularLocation>
</comment>
<evidence type="ECO:0000256" key="2">
    <source>
        <dbReference type="ARBA" id="ARBA00022448"/>
    </source>
</evidence>
<evidence type="ECO:0000256" key="4">
    <source>
        <dbReference type="ARBA" id="ARBA00023065"/>
    </source>
</evidence>
<dbReference type="GO" id="GO:0046933">
    <property type="term" value="F:proton-transporting ATP synthase activity, rotational mechanism"/>
    <property type="evidence" value="ECO:0007669"/>
    <property type="project" value="InterPro"/>
</dbReference>
<evidence type="ECO:0000313" key="7">
    <source>
        <dbReference type="EMBL" id="MPN62069.1"/>
    </source>
</evidence>
<keyword evidence="5" id="KW-0472">Membrane</keyword>
<dbReference type="PROSITE" id="PS00389">
    <property type="entry name" value="ATPASE_DELTA"/>
    <property type="match status" value="1"/>
</dbReference>
<evidence type="ECO:0000256" key="5">
    <source>
        <dbReference type="ARBA" id="ARBA00023136"/>
    </source>
</evidence>
<reference evidence="7" key="1">
    <citation type="submission" date="2019-08" db="EMBL/GenBank/DDBJ databases">
        <authorList>
            <person name="Kucharzyk K."/>
            <person name="Murdoch R.W."/>
            <person name="Higgins S."/>
            <person name="Loffler F."/>
        </authorList>
    </citation>
    <scope>NUCLEOTIDE SEQUENCE</scope>
</reference>
<protein>
    <submittedName>
        <fullName evidence="7">ATP synthase subunit delta</fullName>
    </submittedName>
</protein>
<evidence type="ECO:0000256" key="3">
    <source>
        <dbReference type="ARBA" id="ARBA00022781"/>
    </source>
</evidence>
<gene>
    <name evidence="7" type="primary">atpD_71</name>
    <name evidence="7" type="ORF">SDC9_209815</name>
</gene>
<dbReference type="InterPro" id="IPR020781">
    <property type="entry name" value="ATPase_OSCP/d_CS"/>
</dbReference>
<keyword evidence="3" id="KW-0375">Hydrogen ion transport</keyword>
<dbReference type="Pfam" id="PF00213">
    <property type="entry name" value="OSCP"/>
    <property type="match status" value="1"/>
</dbReference>
<comment type="caution">
    <text evidence="7">The sequence shown here is derived from an EMBL/GenBank/DDBJ whole genome shotgun (WGS) entry which is preliminary data.</text>
</comment>
<keyword evidence="4" id="KW-0406">Ion transport</keyword>
<dbReference type="PANTHER" id="PTHR11910">
    <property type="entry name" value="ATP SYNTHASE DELTA CHAIN"/>
    <property type="match status" value="1"/>
</dbReference>